<keyword evidence="2 3" id="KW-0040">ANK repeat</keyword>
<feature type="repeat" description="ANK" evidence="3">
    <location>
        <begin position="1942"/>
        <end position="1969"/>
    </location>
</feature>
<feature type="repeat" description="ANK" evidence="3">
    <location>
        <begin position="2110"/>
        <end position="2142"/>
    </location>
</feature>
<sequence>MVSNNRIAQSASDLEDALDTLFNRILKQLAETDVFSKAEAPSLFVVYAHENKAYGTANASCVIELIKWLQDIRSRTVSDRAPLPLLYSRTGGSESVRNILSNQFCLLPEKDATSEDGTVHRVDKVIVCGSEVLRRYYRDPFTTPYLDAVKKTYEDARTQLSPMMVTEQTIRDVVEAHCKIPHFHHVITELAFLELRSTHHKEPNSIIPLALDEDLMEWLPFRDNCDLVTKLKSTAKLHRHQLFFKLLNQIYSEEHLLINHFKDCYDTAADQLQNVPPDMVCHVVDSQISKTQRNLADIENAALRGRRRDMDKIESTKAHHETIRDVQQDLKSITADVEARSHDKSFTEIANWLSASPYWLHHQSVSDKVMSGSCSWILDHPNYTGWLDSKASSTLLVKGVRGCGKSSMFSVVIDELLHQREDKLSVAYYYCSNTKSEPDRANPNAILRSILFQVTVNRATGVIDPIIISEYEKLDNGGPNSVRLGTASCLRLLQQLQMNKKTIIALDAIDELAKPDRAELIQALERLVEDSQGIIKLSITSRNDVHVEKLLPAALTIEVSSHLNNKDIGEFVDMKLASAVRSRTLLLGNVSHTLYGRIREALLAGAQEMFLWIELQLELLTRKEAEMDVIKALDAGLATNLDRLYDETFKSVLALDNTAKTIVKGIFCWVLYAKCPLTIGALSNLLRLHLRHSQEVRLPDVSAVCLNLVVIDAATQTLRFCHPSARDYMRGQEMFSELIGNRFIAEACLRQCYQGPGPVLLHVSALNTIQDPSVYTGLYWPQHLAESESGDQSPSPLIEPFRDFVEDEDEEGLGYAFIWWLDWIKGVMKILPQYHPLKMTHECILSDDRPSATFTVAVFGLTSLMNLLIDQGTNLNLDEKSNTGHTALYLACLFGHSSVATSLLGLGADASIVCGSFGNALQAASFRGHVDVVEALLKHGVSPKPGAPPFKNALDAACEASQTQVALLLVTKSSLIEKEYEYDEALQMATDSALFEVVEYLAKPSVARSFGRNTVNTEHEGRLVLAMIRKGRVDGLRSLLASQSAMRNWIPDDAIATAALRGHGGMIDLLCEFGLDLEAEGKYGSPLRSASLQGDLHIVKRLLELGASPTAKYSKGDALQAACSQGHIAIVQLLISRNADVNQQGPPRGSPIQAAAWYGHQAAVELLIDENAQIYCETYKFKDALHAAAKGGHDEIASFLLENYPPPPGTVLPAVARGDHRDKFWFSESGPTERRLRDGSPHPEDTDEEDEGENAAKPEDDKQPDPTFSQASQNPLVLASSIGNVATIRQELQAQEVDQETISEAFVIAAANGKLEAIKVLIEYGLRHVDDITSPKEDGLIASLRYKQTDSYDLLLESLGGGVSVVAWCRALKDASSVGTESIKRVIELDILPWTRESAEELAMPLRYGNPDHVYTNPVPACGDIIEELYSSGWKEPATMLWHWLFQRGPQALNVVHKEWESLLHVAARYADATILDGCCALQGECFDSLYHPKVSSAELLSSVCKGKNDATFDHLLHLARQESCSEEQIMPAYLEACVQGYTHAVLELCRDDGDPFIGFENFNLGIVSASRAGHAELVVKMINPAEDESVMNTIETALLSAAGAGKIQVITKILEGTEIRSVDDFEYIMDRILITACETGHLDIVELCLNEGAEVDSTVARAPSTMVPAFKEDEPQLRRGSLGARPVWLAPPVVHRYPRPAQAAFAEPGLVEEEDDDDDAWEDDEGSIDEAEDVEQDQGDMTDALQASILAFRRILRYEGMPGFDFDPSEWAPRAMQQLSVVLLILENAPSLHIDTKLPTHPLRLAVEFATDEVVKGLLDNGAADGFSSDQLKDIMLVAAERRILIGARIILEILTCDRQLTVPINYDNKVHPAILELMRSIIESLYDPYARRDICSKNGMIPSEKVAKAYMNGGLQQLVSAIFRKLPGQTANDGVFGDVLHVAAAAGDLATVKLLIKHRVDVNHLRHYFHTPLGAAAEFGHCQVLKALLRAKAHIHPKCMAHGLFGNQEPAMKAIVGGQIQALKTLADSGFDPNVDAGDTSLLVFAVESKIAGMVKVLLEAGAKPDDHPLALVTAAHDGDLEMVRYLLDAGANPSSLAIYGKTLREEHLCSPLYIACENGRADVVDLMLERGANATDDSGDRDGLSLVVAARGGYVDIVKALLGKGCCPTQRSRGLDGLCQKDQHAFARQLQMRDRELQYGGPSTRGPPSSIEKSSTESNGDSFLDAIEAACAGDLGIRTSSQIVRILLDAINDSKTKHRQCLEALQHVSKIQNSRLFEELVNLVHLDTTILELACRCGSRSVVERIVHQENIPTTDLKALLELAMVYEHMDLILFLVEECMQKDSVDLLKLVASILEAYPSSKAAKHKSITRCEKTVESLLKLTEGLSSNQEDLDRALTVSCYIGSVKVASTLIQLGARPNAQAEPTQIPPSSKSSPLLACVAANHPGVLKVLLKWLSRNLNERELQSLLRPMFQEHYKDMKPALLQTFFDFVVEFAGSDMES</sequence>
<feature type="compositionally biased region" description="Basic and acidic residues" evidence="4">
    <location>
        <begin position="1224"/>
        <end position="1244"/>
    </location>
</feature>
<gene>
    <name evidence="7" type="ORF">NW766_009755</name>
</gene>
<feature type="domain" description="Nephrocystin 3-like N-terminal" evidence="6">
    <location>
        <begin position="372"/>
        <end position="542"/>
    </location>
</feature>
<feature type="domain" description="GPI inositol-deacylase winged helix" evidence="5">
    <location>
        <begin position="658"/>
        <end position="736"/>
    </location>
</feature>
<dbReference type="Pfam" id="PF12796">
    <property type="entry name" value="Ank_2"/>
    <property type="match status" value="3"/>
</dbReference>
<protein>
    <recommendedName>
        <fullName evidence="9">Ankyrin</fullName>
    </recommendedName>
</protein>
<evidence type="ECO:0000313" key="7">
    <source>
        <dbReference type="EMBL" id="KAJ4007943.1"/>
    </source>
</evidence>
<evidence type="ECO:0000256" key="2">
    <source>
        <dbReference type="ARBA" id="ARBA00023043"/>
    </source>
</evidence>
<dbReference type="SUPFAM" id="SSF52540">
    <property type="entry name" value="P-loop containing nucleoside triphosphate hydrolases"/>
    <property type="match status" value="1"/>
</dbReference>
<dbReference type="SMART" id="SM00248">
    <property type="entry name" value="ANK"/>
    <property type="match status" value="21"/>
</dbReference>
<evidence type="ECO:0000313" key="8">
    <source>
        <dbReference type="Proteomes" id="UP001152130"/>
    </source>
</evidence>
<reference evidence="7" key="1">
    <citation type="submission" date="2022-10" db="EMBL/GenBank/DDBJ databases">
        <title>Fusarium specimens isolated from Avocado Roots.</title>
        <authorList>
            <person name="Stajich J."/>
            <person name="Roper C."/>
            <person name="Heimlech-Rivalta G."/>
        </authorList>
    </citation>
    <scope>NUCLEOTIDE SEQUENCE</scope>
    <source>
        <strain evidence="7">CF00143</strain>
    </source>
</reference>
<name>A0A9W8PKG5_9HYPO</name>
<evidence type="ECO:0000256" key="3">
    <source>
        <dbReference type="PROSITE-ProRule" id="PRU00023"/>
    </source>
</evidence>
<keyword evidence="8" id="KW-1185">Reference proteome</keyword>
<dbReference type="Pfam" id="PF13637">
    <property type="entry name" value="Ank_4"/>
    <property type="match status" value="1"/>
</dbReference>
<dbReference type="InterPro" id="IPR027417">
    <property type="entry name" value="P-loop_NTPase"/>
</dbReference>
<dbReference type="Pfam" id="PF22939">
    <property type="entry name" value="WHD_GPIID"/>
    <property type="match status" value="1"/>
</dbReference>
<feature type="repeat" description="ANK" evidence="3">
    <location>
        <begin position="1114"/>
        <end position="1146"/>
    </location>
</feature>
<dbReference type="InterPro" id="IPR002110">
    <property type="entry name" value="Ankyrin_rpt"/>
</dbReference>
<feature type="region of interest" description="Disordered" evidence="4">
    <location>
        <begin position="1707"/>
        <end position="1740"/>
    </location>
</feature>
<dbReference type="SUPFAM" id="SSF48403">
    <property type="entry name" value="Ankyrin repeat"/>
    <property type="match status" value="5"/>
</dbReference>
<proteinExistence type="predicted"/>
<dbReference type="InterPro" id="IPR054471">
    <property type="entry name" value="GPIID_WHD"/>
</dbReference>
<dbReference type="PROSITE" id="PS50297">
    <property type="entry name" value="ANK_REP_REGION"/>
    <property type="match status" value="2"/>
</dbReference>
<evidence type="ECO:0000259" key="6">
    <source>
        <dbReference type="Pfam" id="PF24883"/>
    </source>
</evidence>
<dbReference type="InterPro" id="IPR056884">
    <property type="entry name" value="NPHP3-like_N"/>
</dbReference>
<dbReference type="EMBL" id="JAPDHF010000016">
    <property type="protein sequence ID" value="KAJ4007943.1"/>
    <property type="molecule type" value="Genomic_DNA"/>
</dbReference>
<keyword evidence="1" id="KW-0677">Repeat</keyword>
<comment type="caution">
    <text evidence="7">The sequence shown here is derived from an EMBL/GenBank/DDBJ whole genome shotgun (WGS) entry which is preliminary data.</text>
</comment>
<dbReference type="Gene3D" id="3.40.50.300">
    <property type="entry name" value="P-loop containing nucleotide triphosphate hydrolases"/>
    <property type="match status" value="1"/>
</dbReference>
<feature type="region of interest" description="Disordered" evidence="4">
    <location>
        <begin position="1224"/>
        <end position="1271"/>
    </location>
</feature>
<dbReference type="InterPro" id="IPR036770">
    <property type="entry name" value="Ankyrin_rpt-contain_sf"/>
</dbReference>
<dbReference type="Pfam" id="PF24883">
    <property type="entry name" value="NPHP3_N"/>
    <property type="match status" value="1"/>
</dbReference>
<dbReference type="PROSITE" id="PS50088">
    <property type="entry name" value="ANK_REPEAT"/>
    <property type="match status" value="5"/>
</dbReference>
<feature type="region of interest" description="Disordered" evidence="4">
    <location>
        <begin position="2201"/>
        <end position="2222"/>
    </location>
</feature>
<evidence type="ECO:0008006" key="9">
    <source>
        <dbReference type="Google" id="ProtNLM"/>
    </source>
</evidence>
<evidence type="ECO:0000259" key="5">
    <source>
        <dbReference type="Pfam" id="PF22939"/>
    </source>
</evidence>
<dbReference type="OrthoDB" id="7464126at2759"/>
<feature type="repeat" description="ANK" evidence="3">
    <location>
        <begin position="883"/>
        <end position="915"/>
    </location>
</feature>
<dbReference type="Proteomes" id="UP001152130">
    <property type="component" value="Unassembled WGS sequence"/>
</dbReference>
<feature type="repeat" description="ANK" evidence="3">
    <location>
        <begin position="1082"/>
        <end position="1114"/>
    </location>
</feature>
<dbReference type="PANTHER" id="PTHR24198:SF194">
    <property type="entry name" value="INVERSIN-A"/>
    <property type="match status" value="1"/>
</dbReference>
<feature type="compositionally biased region" description="Basic and acidic residues" evidence="4">
    <location>
        <begin position="1254"/>
        <end position="1264"/>
    </location>
</feature>
<evidence type="ECO:0000256" key="1">
    <source>
        <dbReference type="ARBA" id="ARBA00022737"/>
    </source>
</evidence>
<organism evidence="7 8">
    <name type="scientific">Fusarium irregulare</name>
    <dbReference type="NCBI Taxonomy" id="2494466"/>
    <lineage>
        <taxon>Eukaryota</taxon>
        <taxon>Fungi</taxon>
        <taxon>Dikarya</taxon>
        <taxon>Ascomycota</taxon>
        <taxon>Pezizomycotina</taxon>
        <taxon>Sordariomycetes</taxon>
        <taxon>Hypocreomycetidae</taxon>
        <taxon>Hypocreales</taxon>
        <taxon>Nectriaceae</taxon>
        <taxon>Fusarium</taxon>
        <taxon>Fusarium incarnatum-equiseti species complex</taxon>
    </lineage>
</organism>
<feature type="compositionally biased region" description="Acidic residues" evidence="4">
    <location>
        <begin position="1711"/>
        <end position="1740"/>
    </location>
</feature>
<evidence type="ECO:0000256" key="4">
    <source>
        <dbReference type="SAM" id="MobiDB-lite"/>
    </source>
</evidence>
<dbReference type="PANTHER" id="PTHR24198">
    <property type="entry name" value="ANKYRIN REPEAT AND PROTEIN KINASE DOMAIN-CONTAINING PROTEIN"/>
    <property type="match status" value="1"/>
</dbReference>
<accession>A0A9W8PKG5</accession>
<dbReference type="Gene3D" id="1.25.40.20">
    <property type="entry name" value="Ankyrin repeat-containing domain"/>
    <property type="match status" value="5"/>
</dbReference>